<sequence>MELLRHREEHLDRWLGVRFGIPDVAEGEDEPAFAAFEQPPDGSERAEPFRTG</sequence>
<evidence type="ECO:0000256" key="1">
    <source>
        <dbReference type="SAM" id="MobiDB-lite"/>
    </source>
</evidence>
<proteinExistence type="predicted"/>
<name>A0A8S5S3Z3_9CAUD</name>
<reference evidence="2" key="1">
    <citation type="journal article" date="2021" name="Proc. Natl. Acad. Sci. U.S.A.">
        <title>A Catalog of Tens of Thousands of Viruses from Human Metagenomes Reveals Hidden Associations with Chronic Diseases.</title>
        <authorList>
            <person name="Tisza M.J."/>
            <person name="Buck C.B."/>
        </authorList>
    </citation>
    <scope>NUCLEOTIDE SEQUENCE</scope>
    <source>
        <strain evidence="2">CtBLh2</strain>
    </source>
</reference>
<feature type="compositionally biased region" description="Basic and acidic residues" evidence="1">
    <location>
        <begin position="42"/>
        <end position="52"/>
    </location>
</feature>
<feature type="region of interest" description="Disordered" evidence="1">
    <location>
        <begin position="33"/>
        <end position="52"/>
    </location>
</feature>
<protein>
    <submittedName>
        <fullName evidence="2">Uncharacterized protein</fullName>
    </submittedName>
</protein>
<evidence type="ECO:0000313" key="2">
    <source>
        <dbReference type="EMBL" id="DAF45418.1"/>
    </source>
</evidence>
<organism evidence="2">
    <name type="scientific">Siphoviridae sp. ctBLh2</name>
    <dbReference type="NCBI Taxonomy" id="2827803"/>
    <lineage>
        <taxon>Viruses</taxon>
        <taxon>Duplodnaviria</taxon>
        <taxon>Heunggongvirae</taxon>
        <taxon>Uroviricota</taxon>
        <taxon>Caudoviricetes</taxon>
    </lineage>
</organism>
<dbReference type="EMBL" id="BK032514">
    <property type="protein sequence ID" value="DAF45418.1"/>
    <property type="molecule type" value="Genomic_DNA"/>
</dbReference>
<accession>A0A8S5S3Z3</accession>